<dbReference type="STRING" id="1648404.CP97_11025"/>
<feature type="chain" id="PRO_5005211332" description="PRC-barrel domain-containing protein" evidence="1">
    <location>
        <begin position="23"/>
        <end position="163"/>
    </location>
</feature>
<dbReference type="RefSeq" id="WP_048885981.1">
    <property type="nucleotide sequence ID" value="NZ_CP011310.1"/>
</dbReference>
<dbReference type="EMBL" id="CP011310">
    <property type="protein sequence ID" value="AKQ42448.1"/>
    <property type="molecule type" value="Genomic_DNA"/>
</dbReference>
<sequence length="163" mass="16620">MNRFALTAAAAMATAFAAPAMAQDAGVTIVGNDDIEIGTVASNDGSTVVVDTGTHQIPLGTDAFAEREGVWTLNTTKVELDTAWAQIVAEQEAALAAAIVVGADVITADAQALGTIETVNADDVVLTHADQPMTLPKNLLALDEEGKLMVLANMADIMAAVGG</sequence>
<accession>A0A0H4VZ39</accession>
<reference evidence="2 3" key="1">
    <citation type="journal article" date="2015" name="Int. J. Syst. Evol. Microbiol.">
        <title>Erythrobacter atlanticus sp. nov., a bacterium from ocean sediment able to degrade polycyclic aromatic hydrocarbons.</title>
        <authorList>
            <person name="Zhuang L."/>
            <person name="Liu Y."/>
            <person name="Wang L."/>
            <person name="Wang W."/>
            <person name="Shao Z."/>
        </authorList>
    </citation>
    <scope>NUCLEOTIDE SEQUENCE [LARGE SCALE GENOMIC DNA]</scope>
    <source>
        <strain evidence="3">s21-N3</strain>
    </source>
</reference>
<feature type="signal peptide" evidence="1">
    <location>
        <begin position="1"/>
        <end position="22"/>
    </location>
</feature>
<organism evidence="2 3">
    <name type="scientific">Aurantiacibacter atlanticus</name>
    <dbReference type="NCBI Taxonomy" id="1648404"/>
    <lineage>
        <taxon>Bacteria</taxon>
        <taxon>Pseudomonadati</taxon>
        <taxon>Pseudomonadota</taxon>
        <taxon>Alphaproteobacteria</taxon>
        <taxon>Sphingomonadales</taxon>
        <taxon>Erythrobacteraceae</taxon>
        <taxon>Aurantiacibacter</taxon>
    </lineage>
</organism>
<dbReference type="Proteomes" id="UP000059113">
    <property type="component" value="Chromosome"/>
</dbReference>
<evidence type="ECO:0000256" key="1">
    <source>
        <dbReference type="SAM" id="SignalP"/>
    </source>
</evidence>
<proteinExistence type="predicted"/>
<dbReference type="KEGG" id="ery:CP97_11025"/>
<keyword evidence="3" id="KW-1185">Reference proteome</keyword>
<evidence type="ECO:0000313" key="3">
    <source>
        <dbReference type="Proteomes" id="UP000059113"/>
    </source>
</evidence>
<evidence type="ECO:0000313" key="2">
    <source>
        <dbReference type="EMBL" id="AKQ42448.1"/>
    </source>
</evidence>
<reference evidence="3" key="2">
    <citation type="submission" date="2015-04" db="EMBL/GenBank/DDBJ databases">
        <title>The complete genome sequence of Erythrobacter sp. s21-N3.</title>
        <authorList>
            <person name="Zhuang L."/>
            <person name="Liu Y."/>
            <person name="Shao Z."/>
        </authorList>
    </citation>
    <scope>NUCLEOTIDE SEQUENCE [LARGE SCALE GENOMIC DNA]</scope>
    <source>
        <strain evidence="3">s21-N3</strain>
    </source>
</reference>
<protein>
    <recommendedName>
        <fullName evidence="4">PRC-barrel domain-containing protein</fullName>
    </recommendedName>
</protein>
<dbReference type="OrthoDB" id="7428500at2"/>
<keyword evidence="1" id="KW-0732">Signal</keyword>
<gene>
    <name evidence="2" type="ORF">CP97_11025</name>
</gene>
<dbReference type="AlphaFoldDB" id="A0A0H4VZ39"/>
<name>A0A0H4VZ39_9SPHN</name>
<dbReference type="PATRIC" id="fig|1648404.4.peg.2294"/>
<evidence type="ECO:0008006" key="4">
    <source>
        <dbReference type="Google" id="ProtNLM"/>
    </source>
</evidence>